<feature type="compositionally biased region" description="Basic and acidic residues" evidence="1">
    <location>
        <begin position="96"/>
        <end position="107"/>
    </location>
</feature>
<feature type="compositionally biased region" description="Low complexity" evidence="1">
    <location>
        <begin position="337"/>
        <end position="348"/>
    </location>
</feature>
<organism evidence="2">
    <name type="scientific">Schistocephalus solidus</name>
    <name type="common">Tapeworm</name>
    <dbReference type="NCBI Taxonomy" id="70667"/>
    <lineage>
        <taxon>Eukaryota</taxon>
        <taxon>Metazoa</taxon>
        <taxon>Spiralia</taxon>
        <taxon>Lophotrochozoa</taxon>
        <taxon>Platyhelminthes</taxon>
        <taxon>Cestoda</taxon>
        <taxon>Eucestoda</taxon>
        <taxon>Diphyllobothriidea</taxon>
        <taxon>Diphyllobothriidae</taxon>
        <taxon>Schistocephalus</taxon>
    </lineage>
</organism>
<evidence type="ECO:0008006" key="3">
    <source>
        <dbReference type="Google" id="ProtNLM"/>
    </source>
</evidence>
<feature type="region of interest" description="Disordered" evidence="1">
    <location>
        <begin position="293"/>
        <end position="355"/>
    </location>
</feature>
<evidence type="ECO:0000313" key="2">
    <source>
        <dbReference type="EMBL" id="JAP59911.1"/>
    </source>
</evidence>
<accession>A0A0V0J321</accession>
<dbReference type="Gene3D" id="4.10.280.10">
    <property type="entry name" value="Helix-loop-helix DNA-binding domain"/>
    <property type="match status" value="1"/>
</dbReference>
<feature type="region of interest" description="Disordered" evidence="1">
    <location>
        <begin position="68"/>
        <end position="108"/>
    </location>
</feature>
<dbReference type="InterPro" id="IPR036638">
    <property type="entry name" value="HLH_DNA-bd_sf"/>
</dbReference>
<gene>
    <name evidence="2" type="ORF">TR161981</name>
</gene>
<dbReference type="SUPFAM" id="SSF47459">
    <property type="entry name" value="HLH, helix-loop-helix DNA-binding domain"/>
    <property type="match status" value="1"/>
</dbReference>
<sequence>RGKQGHKYALIVRTCAPAFHVDEMPSSSPELTPSEMVPTTMPALPVQPYPSPACQPFYVIPLTVGDSNPRPDSSGWKMPPVRKRGRKSNVPPAQREQNRKLKKQNMERRRRACIADKLSALHNLAISIIGESPKEQPQQRIEITDILNQCVTVFQGLSEVVKSNPDLQASMRRLSSQMQISFGEQQRKRAMVVDQDEPQSKSRLVKKIKECDGENKENFPRPTKFPTSRHASAFLPVSAASTGNLLPRVVFSPSAIRAAPSSPFPGPPQLTPYDTSVISPLRPGLGYYGGGSTWSTPAPRIAGRSSTDSTDFVTPPSAMPDDGEDASCFNLHNRYRQSNPSSTSPTQTVWRPYLD</sequence>
<feature type="non-terminal residue" evidence="2">
    <location>
        <position position="1"/>
    </location>
</feature>
<dbReference type="EMBL" id="GEEE01003314">
    <property type="protein sequence ID" value="JAP59911.1"/>
    <property type="molecule type" value="Transcribed_RNA"/>
</dbReference>
<dbReference type="AlphaFoldDB" id="A0A0V0J321"/>
<proteinExistence type="predicted"/>
<evidence type="ECO:0000256" key="1">
    <source>
        <dbReference type="SAM" id="MobiDB-lite"/>
    </source>
</evidence>
<dbReference type="GO" id="GO:0046983">
    <property type="term" value="F:protein dimerization activity"/>
    <property type="evidence" value="ECO:0007669"/>
    <property type="project" value="InterPro"/>
</dbReference>
<reference evidence="2" key="1">
    <citation type="submission" date="2016-01" db="EMBL/GenBank/DDBJ databases">
        <title>Reference transcriptome for the parasite Schistocephalus solidus: insights into the molecular evolution of parasitism.</title>
        <authorList>
            <person name="Hebert F.O."/>
            <person name="Grambauer S."/>
            <person name="Barber I."/>
            <person name="Landry C.R."/>
            <person name="Aubin-Horth N."/>
        </authorList>
    </citation>
    <scope>NUCLEOTIDE SEQUENCE</scope>
</reference>
<name>A0A0V0J321_SCHSO</name>
<protein>
    <recommendedName>
        <fullName evidence="3">BHLH domain-containing protein</fullName>
    </recommendedName>
</protein>